<dbReference type="InterPro" id="IPR006747">
    <property type="entry name" value="DUF599"/>
</dbReference>
<feature type="transmembrane region" description="Helical" evidence="1">
    <location>
        <begin position="121"/>
        <end position="142"/>
    </location>
</feature>
<name>A0A835URX2_VANPL</name>
<feature type="transmembrane region" description="Helical" evidence="1">
    <location>
        <begin position="78"/>
        <end position="100"/>
    </location>
</feature>
<feature type="transmembrane region" description="Helical" evidence="1">
    <location>
        <begin position="7"/>
        <end position="26"/>
    </location>
</feature>
<dbReference type="PANTHER" id="PTHR31881">
    <property type="match status" value="1"/>
</dbReference>
<keyword evidence="1" id="KW-1133">Transmembrane helix</keyword>
<dbReference type="Pfam" id="PF04654">
    <property type="entry name" value="DUF599"/>
    <property type="match status" value="1"/>
</dbReference>
<organism evidence="2 3">
    <name type="scientific">Vanilla planifolia</name>
    <name type="common">Vanilla</name>
    <dbReference type="NCBI Taxonomy" id="51239"/>
    <lineage>
        <taxon>Eukaryota</taxon>
        <taxon>Viridiplantae</taxon>
        <taxon>Streptophyta</taxon>
        <taxon>Embryophyta</taxon>
        <taxon>Tracheophyta</taxon>
        <taxon>Spermatophyta</taxon>
        <taxon>Magnoliopsida</taxon>
        <taxon>Liliopsida</taxon>
        <taxon>Asparagales</taxon>
        <taxon>Orchidaceae</taxon>
        <taxon>Vanilloideae</taxon>
        <taxon>Vanilleae</taxon>
        <taxon>Vanilla</taxon>
    </lineage>
</organism>
<evidence type="ECO:0000313" key="3">
    <source>
        <dbReference type="Proteomes" id="UP000636800"/>
    </source>
</evidence>
<evidence type="ECO:0000256" key="1">
    <source>
        <dbReference type="SAM" id="Phobius"/>
    </source>
</evidence>
<dbReference type="Proteomes" id="UP000636800">
    <property type="component" value="Unassembled WGS sequence"/>
</dbReference>
<dbReference type="EMBL" id="JADCNL010000008">
    <property type="protein sequence ID" value="KAG0470410.1"/>
    <property type="molecule type" value="Genomic_DNA"/>
</dbReference>
<sequence length="272" mass="30779">MEWRMSYLDLVLIPLSLIFSIVYHAWLWHKVKKQPLHTTIGLNAAGRHLWVHSMMKENDKKNVLVVQTLRNTIMGSTLMATTSILLCSALAAVLSSTYSIKKPISESVYGAHGELMVALKYAVLLFIFLFAFLCYSLSIRFVNQVGFLVNIPTTAATAASKGLKPEYVCKVLEKGFTLNAIGNRLFYAGLPLLLWIFGPVLVFLCSVAMVSVFCTTLMWFVKWKVLTLVRRRVKHVVTFRMNPINCIFSSCHLTLVLVNQLVVYFTVLHRVT</sequence>
<keyword evidence="3" id="KW-1185">Reference proteome</keyword>
<accession>A0A835URX2</accession>
<proteinExistence type="predicted"/>
<dbReference type="PANTHER" id="PTHR31881:SF6">
    <property type="entry name" value="OS09G0494600 PROTEIN"/>
    <property type="match status" value="1"/>
</dbReference>
<feature type="transmembrane region" description="Helical" evidence="1">
    <location>
        <begin position="242"/>
        <end position="267"/>
    </location>
</feature>
<dbReference type="OrthoDB" id="10257275at2759"/>
<comment type="caution">
    <text evidence="2">The sequence shown here is derived from an EMBL/GenBank/DDBJ whole genome shotgun (WGS) entry which is preliminary data.</text>
</comment>
<evidence type="ECO:0000313" key="2">
    <source>
        <dbReference type="EMBL" id="KAG0470410.1"/>
    </source>
</evidence>
<keyword evidence="1" id="KW-0472">Membrane</keyword>
<keyword evidence="1" id="KW-0812">Transmembrane</keyword>
<gene>
    <name evidence="2" type="ORF">HPP92_017110</name>
</gene>
<dbReference type="AlphaFoldDB" id="A0A835URX2"/>
<protein>
    <submittedName>
        <fullName evidence="2">Uncharacterized protein</fullName>
    </submittedName>
</protein>
<feature type="transmembrane region" description="Helical" evidence="1">
    <location>
        <begin position="192"/>
        <end position="221"/>
    </location>
</feature>
<reference evidence="2 3" key="1">
    <citation type="journal article" date="2020" name="Nat. Food">
        <title>A phased Vanilla planifolia genome enables genetic improvement of flavour and production.</title>
        <authorList>
            <person name="Hasing T."/>
            <person name="Tang H."/>
            <person name="Brym M."/>
            <person name="Khazi F."/>
            <person name="Huang T."/>
            <person name="Chambers A.H."/>
        </authorList>
    </citation>
    <scope>NUCLEOTIDE SEQUENCE [LARGE SCALE GENOMIC DNA]</scope>
    <source>
        <tissue evidence="2">Leaf</tissue>
    </source>
</reference>